<dbReference type="Proteomes" id="UP000675880">
    <property type="component" value="Unassembled WGS sequence"/>
</dbReference>
<protein>
    <submittedName>
        <fullName evidence="1">Uncharacterized protein</fullName>
    </submittedName>
</protein>
<reference evidence="1 2" key="1">
    <citation type="submission" date="2021-02" db="EMBL/GenBank/DDBJ databases">
        <authorList>
            <person name="Han P."/>
        </authorList>
    </citation>
    <scope>NUCLEOTIDE SEQUENCE [LARGE SCALE GENOMIC DNA]</scope>
    <source>
        <strain evidence="1">Candidatus Nitrospira sp. ZN2</strain>
    </source>
</reference>
<sequence length="83" mass="9881">MIWHRCDLKLPSLFGPACCGREATTYDRARKAWLCPEHTKERLCEFCQFERSWVRFYYREHDVTCEIWLCIDCAGLTTRSLAS</sequence>
<evidence type="ECO:0000313" key="1">
    <source>
        <dbReference type="EMBL" id="CAE6695511.1"/>
    </source>
</evidence>
<keyword evidence="2" id="KW-1185">Reference proteome</keyword>
<dbReference type="RefSeq" id="WP_213040320.1">
    <property type="nucleotide sequence ID" value="NZ_CAJNBJ010000001.1"/>
</dbReference>
<evidence type="ECO:0000313" key="2">
    <source>
        <dbReference type="Proteomes" id="UP000675880"/>
    </source>
</evidence>
<accession>A0ABM8QGK8</accession>
<name>A0ABM8QGK8_9BACT</name>
<gene>
    <name evidence="1" type="ORF">NSPZN2_10437</name>
</gene>
<proteinExistence type="predicted"/>
<dbReference type="EMBL" id="CAJNBJ010000001">
    <property type="protein sequence ID" value="CAE6695511.1"/>
    <property type="molecule type" value="Genomic_DNA"/>
</dbReference>
<comment type="caution">
    <text evidence="1">The sequence shown here is derived from an EMBL/GenBank/DDBJ whole genome shotgun (WGS) entry which is preliminary data.</text>
</comment>
<organism evidence="1 2">
    <name type="scientific">Nitrospira defluvii</name>
    <dbReference type="NCBI Taxonomy" id="330214"/>
    <lineage>
        <taxon>Bacteria</taxon>
        <taxon>Pseudomonadati</taxon>
        <taxon>Nitrospirota</taxon>
        <taxon>Nitrospiria</taxon>
        <taxon>Nitrospirales</taxon>
        <taxon>Nitrospiraceae</taxon>
        <taxon>Nitrospira</taxon>
    </lineage>
</organism>